<dbReference type="Gene3D" id="1.10.3640.10">
    <property type="entry name" value="Semialdehyde dehydrogenase-like, C-terminal"/>
    <property type="match status" value="1"/>
</dbReference>
<dbReference type="Gene3D" id="3.40.50.720">
    <property type="entry name" value="NAD(P)-binding Rossmann-like Domain"/>
    <property type="match status" value="1"/>
</dbReference>
<dbReference type="Proteomes" id="UP000192775">
    <property type="component" value="Chromosome"/>
</dbReference>
<feature type="domain" description="Pyrroline-5-carboxylate reductase catalytic N-terminal" evidence="2">
    <location>
        <begin position="20"/>
        <end position="111"/>
    </location>
</feature>
<evidence type="ECO:0000256" key="1">
    <source>
        <dbReference type="ARBA" id="ARBA00023002"/>
    </source>
</evidence>
<dbReference type="EMBL" id="CP020715">
    <property type="protein sequence ID" value="ARJ04112.1"/>
    <property type="molecule type" value="Genomic_DNA"/>
</dbReference>
<sequence length="294" mass="31477">MTVREHRDHQDHQKGNHMTTIALVGAGGKMGSRLTDNLLKTDYEMLFVEPSEAGVARLAERGATPTSLEEAVSAADVVILAVPDNRIGVVAEQAVPLMRSGATLIVLDAAAPFAGHLPERADVSFVACHPCHPSVFNNSETDPVAQTDYFGGIAARQDVVIALISGSEDDYTRAEEVVRAFFAPVLNAHRITVENMVLLEPVLAETTAATCVTIIKEAMDEAVRRGVPADAARAFILGHVNVELAIVFGEIGSPFSDGALKAIATAKDILFKDDWKRVFDDEVVAASVDEIVNH</sequence>
<keyword evidence="5" id="KW-1185">Reference proteome</keyword>
<protein>
    <submittedName>
        <fullName evidence="4">Semialdehyde dehydrogenase</fullName>
    </submittedName>
</protein>
<accession>A0A1X9LHV7</accession>
<dbReference type="KEGG" id="cphy:B5808_01905"/>
<dbReference type="STRING" id="1619308.B5808_01905"/>
<evidence type="ECO:0000313" key="5">
    <source>
        <dbReference type="Proteomes" id="UP000192775"/>
    </source>
</evidence>
<dbReference type="GO" id="GO:0006571">
    <property type="term" value="P:tyrosine biosynthetic process"/>
    <property type="evidence" value="ECO:0007669"/>
    <property type="project" value="TreeGrafter"/>
</dbReference>
<dbReference type="InterPro" id="IPR036291">
    <property type="entry name" value="NAD(P)-bd_dom_sf"/>
</dbReference>
<dbReference type="GO" id="GO:0008977">
    <property type="term" value="F:prephenate dehydrogenase (NAD+) activity"/>
    <property type="evidence" value="ECO:0007669"/>
    <property type="project" value="TreeGrafter"/>
</dbReference>
<proteinExistence type="predicted"/>
<dbReference type="Pfam" id="PF03807">
    <property type="entry name" value="F420_oxidored"/>
    <property type="match status" value="1"/>
</dbReference>
<dbReference type="AlphaFoldDB" id="A0A1X9LHV7"/>
<gene>
    <name evidence="4" type="ORF">B5808_01905</name>
</gene>
<dbReference type="RefSeq" id="WP_085017937.1">
    <property type="nucleotide sequence ID" value="NZ_BMHD01000001.1"/>
</dbReference>
<keyword evidence="1" id="KW-0560">Oxidoreductase</keyword>
<name>A0A1X9LHV7_9MICO</name>
<dbReference type="PANTHER" id="PTHR21363:SF0">
    <property type="entry name" value="PREPHENATE DEHYDROGENASE [NADP(+)]"/>
    <property type="match status" value="1"/>
</dbReference>
<evidence type="ECO:0000259" key="2">
    <source>
        <dbReference type="Pfam" id="PF03807"/>
    </source>
</evidence>
<dbReference type="Pfam" id="PF16896">
    <property type="entry name" value="PGDH_C"/>
    <property type="match status" value="1"/>
</dbReference>
<dbReference type="SUPFAM" id="SSF51735">
    <property type="entry name" value="NAD(P)-binding Rossmann-fold domains"/>
    <property type="match status" value="1"/>
</dbReference>
<dbReference type="InterPro" id="IPR031663">
    <property type="entry name" value="PGDH_C"/>
</dbReference>
<evidence type="ECO:0000313" key="4">
    <source>
        <dbReference type="EMBL" id="ARJ04112.1"/>
    </source>
</evidence>
<dbReference type="GO" id="GO:0070403">
    <property type="term" value="F:NAD+ binding"/>
    <property type="evidence" value="ECO:0007669"/>
    <property type="project" value="TreeGrafter"/>
</dbReference>
<dbReference type="InterPro" id="IPR028939">
    <property type="entry name" value="P5C_Rdtase_cat_N"/>
</dbReference>
<reference evidence="4 5" key="1">
    <citation type="submission" date="2017-04" db="EMBL/GenBank/DDBJ databases">
        <authorList>
            <person name="Afonso C.L."/>
            <person name="Miller P.J."/>
            <person name="Scott M.A."/>
            <person name="Spackman E."/>
            <person name="Goraichik I."/>
            <person name="Dimitrov K.M."/>
            <person name="Suarez D.L."/>
            <person name="Swayne D.E."/>
        </authorList>
    </citation>
    <scope>NUCLEOTIDE SEQUENCE [LARGE SCALE GENOMIC DNA]</scope>
    <source>
        <strain evidence="5">XA(T)</strain>
    </source>
</reference>
<evidence type="ECO:0000259" key="3">
    <source>
        <dbReference type="Pfam" id="PF16896"/>
    </source>
</evidence>
<dbReference type="InterPro" id="IPR037161">
    <property type="entry name" value="Semialdehyde_DH-like_C"/>
</dbReference>
<feature type="domain" description="Phosphogluconate dehydrogenase (decarboxylating) C-terminal" evidence="3">
    <location>
        <begin position="138"/>
        <end position="291"/>
    </location>
</feature>
<organism evidence="4 5">
    <name type="scientific">Cnuibacter physcomitrellae</name>
    <dbReference type="NCBI Taxonomy" id="1619308"/>
    <lineage>
        <taxon>Bacteria</taxon>
        <taxon>Bacillati</taxon>
        <taxon>Actinomycetota</taxon>
        <taxon>Actinomycetes</taxon>
        <taxon>Micrococcales</taxon>
        <taxon>Microbacteriaceae</taxon>
        <taxon>Cnuibacter</taxon>
    </lineage>
</organism>
<dbReference type="PANTHER" id="PTHR21363">
    <property type="entry name" value="PREPHENATE DEHYDROGENASE"/>
    <property type="match status" value="1"/>
</dbReference>
<dbReference type="InterPro" id="IPR050812">
    <property type="entry name" value="Preph/Arog_dehydrog"/>
</dbReference>